<sequence>MRSPPPSSPPPPPTVAPCEIDGAAVDPAVMRSASGGLGFSHGNALFAYANTSTALRDPALI</sequence>
<gene>
    <name evidence="1" type="ORF">E2562_032897</name>
</gene>
<protein>
    <submittedName>
        <fullName evidence="1">Uncharacterized protein</fullName>
    </submittedName>
</protein>
<organism evidence="1 2">
    <name type="scientific">Oryza meyeriana var. granulata</name>
    <dbReference type="NCBI Taxonomy" id="110450"/>
    <lineage>
        <taxon>Eukaryota</taxon>
        <taxon>Viridiplantae</taxon>
        <taxon>Streptophyta</taxon>
        <taxon>Embryophyta</taxon>
        <taxon>Tracheophyta</taxon>
        <taxon>Spermatophyta</taxon>
        <taxon>Magnoliopsida</taxon>
        <taxon>Liliopsida</taxon>
        <taxon>Poales</taxon>
        <taxon>Poaceae</taxon>
        <taxon>BOP clade</taxon>
        <taxon>Oryzoideae</taxon>
        <taxon>Oryzeae</taxon>
        <taxon>Oryzinae</taxon>
        <taxon>Oryza</taxon>
        <taxon>Oryza meyeriana</taxon>
    </lineage>
</organism>
<dbReference type="AlphaFoldDB" id="A0A6G1F0N9"/>
<evidence type="ECO:0000313" key="1">
    <source>
        <dbReference type="EMBL" id="KAF0930470.1"/>
    </source>
</evidence>
<dbReference type="Proteomes" id="UP000479710">
    <property type="component" value="Unassembled WGS sequence"/>
</dbReference>
<accession>A0A6G1F0N9</accession>
<comment type="caution">
    <text evidence="1">The sequence shown here is derived from an EMBL/GenBank/DDBJ whole genome shotgun (WGS) entry which is preliminary data.</text>
</comment>
<dbReference type="EMBL" id="SPHZ02000002">
    <property type="protein sequence ID" value="KAF0930470.1"/>
    <property type="molecule type" value="Genomic_DNA"/>
</dbReference>
<name>A0A6G1F0N9_9ORYZ</name>
<reference evidence="1 2" key="1">
    <citation type="submission" date="2019-11" db="EMBL/GenBank/DDBJ databases">
        <title>Whole genome sequence of Oryza granulata.</title>
        <authorList>
            <person name="Li W."/>
        </authorList>
    </citation>
    <scope>NUCLEOTIDE SEQUENCE [LARGE SCALE GENOMIC DNA]</scope>
    <source>
        <strain evidence="2">cv. Menghai</strain>
        <tissue evidence="1">Leaf</tissue>
    </source>
</reference>
<keyword evidence="2" id="KW-1185">Reference proteome</keyword>
<evidence type="ECO:0000313" key="2">
    <source>
        <dbReference type="Proteomes" id="UP000479710"/>
    </source>
</evidence>
<proteinExistence type="predicted"/>